<sequence>MATIGTFTLAKDGSYTGQIQTLVLKAKVKLVLQENKPSDDAPDYRIFVGGTEVGAAWRNIAKTSERPYLKVKLDDPTFPAPIFASLHQAEEGGDGYNLVWSRPKGRGRD</sequence>
<keyword evidence="2" id="KW-1185">Reference proteome</keyword>
<dbReference type="InterPro" id="IPR007948">
    <property type="entry name" value="DUF736"/>
</dbReference>
<dbReference type="EMBL" id="JBHRTR010000045">
    <property type="protein sequence ID" value="MFC3230401.1"/>
    <property type="molecule type" value="Genomic_DNA"/>
</dbReference>
<comment type="caution">
    <text evidence="1">The sequence shown here is derived from an EMBL/GenBank/DDBJ whole genome shotgun (WGS) entry which is preliminary data.</text>
</comment>
<organism evidence="1 2">
    <name type="scientific">Marinibaculum pumilum</name>
    <dbReference type="NCBI Taxonomy" id="1766165"/>
    <lineage>
        <taxon>Bacteria</taxon>
        <taxon>Pseudomonadati</taxon>
        <taxon>Pseudomonadota</taxon>
        <taxon>Alphaproteobacteria</taxon>
        <taxon>Rhodospirillales</taxon>
        <taxon>Rhodospirillaceae</taxon>
        <taxon>Marinibaculum</taxon>
    </lineage>
</organism>
<reference evidence="2" key="1">
    <citation type="journal article" date="2019" name="Int. J. Syst. Evol. Microbiol.">
        <title>The Global Catalogue of Microorganisms (GCM) 10K type strain sequencing project: providing services to taxonomists for standard genome sequencing and annotation.</title>
        <authorList>
            <consortium name="The Broad Institute Genomics Platform"/>
            <consortium name="The Broad Institute Genome Sequencing Center for Infectious Disease"/>
            <person name="Wu L."/>
            <person name="Ma J."/>
        </authorList>
    </citation>
    <scope>NUCLEOTIDE SEQUENCE [LARGE SCALE GENOMIC DNA]</scope>
    <source>
        <strain evidence="2">KCTC 42964</strain>
    </source>
</reference>
<gene>
    <name evidence="1" type="ORF">ACFOGJ_24340</name>
</gene>
<dbReference type="Proteomes" id="UP001595528">
    <property type="component" value="Unassembled WGS sequence"/>
</dbReference>
<evidence type="ECO:0000313" key="2">
    <source>
        <dbReference type="Proteomes" id="UP001595528"/>
    </source>
</evidence>
<protein>
    <submittedName>
        <fullName evidence="1">DUF736 domain-containing protein</fullName>
    </submittedName>
</protein>
<name>A0ABV7L700_9PROT</name>
<evidence type="ECO:0000313" key="1">
    <source>
        <dbReference type="EMBL" id="MFC3230401.1"/>
    </source>
</evidence>
<dbReference type="Pfam" id="PF05284">
    <property type="entry name" value="DUF736"/>
    <property type="match status" value="1"/>
</dbReference>
<accession>A0ABV7L700</accession>
<proteinExistence type="predicted"/>
<dbReference type="RefSeq" id="WP_379905544.1">
    <property type="nucleotide sequence ID" value="NZ_JBHRTR010000045.1"/>
</dbReference>